<gene>
    <name evidence="1" type="ORF">IPF40_15395</name>
</gene>
<reference evidence="1 2" key="1">
    <citation type="submission" date="2020-10" db="EMBL/GenBank/DDBJ databases">
        <title>Connecting structure to function with the recovery of over 1000 high-quality activated sludge metagenome-assembled genomes encoding full-length rRNA genes using long-read sequencing.</title>
        <authorList>
            <person name="Singleton C.M."/>
            <person name="Petriglieri F."/>
            <person name="Kristensen J.M."/>
            <person name="Kirkegaard R.H."/>
            <person name="Michaelsen T.Y."/>
            <person name="Andersen M.H."/>
            <person name="Karst S.M."/>
            <person name="Dueholm M.S."/>
            <person name="Nielsen P.H."/>
            <person name="Albertsen M."/>
        </authorList>
    </citation>
    <scope>NUCLEOTIDE SEQUENCE [LARGE SCALE GENOMIC DNA]</scope>
    <source>
        <strain evidence="1">AalE_18-Q3-R2-46_BAT3C.188</strain>
    </source>
</reference>
<dbReference type="Proteomes" id="UP000718281">
    <property type="component" value="Unassembled WGS sequence"/>
</dbReference>
<protein>
    <submittedName>
        <fullName evidence="1">Uncharacterized protein</fullName>
    </submittedName>
</protein>
<organism evidence="1 2">
    <name type="scientific">Candidatus Phosphoribacter hodrii</name>
    <dbReference type="NCBI Taxonomy" id="2953743"/>
    <lineage>
        <taxon>Bacteria</taxon>
        <taxon>Bacillati</taxon>
        <taxon>Actinomycetota</taxon>
        <taxon>Actinomycetes</taxon>
        <taxon>Micrococcales</taxon>
        <taxon>Dermatophilaceae</taxon>
        <taxon>Candidatus Phosphoribacter</taxon>
    </lineage>
</organism>
<dbReference type="AlphaFoldDB" id="A0A934X6W8"/>
<dbReference type="EMBL" id="JADIXZ010000010">
    <property type="protein sequence ID" value="MBK6302336.1"/>
    <property type="molecule type" value="Genomic_DNA"/>
</dbReference>
<name>A0A934X6W8_9MICO</name>
<sequence length="55" mass="5976">MTDTPLDVVLAEEPVEQEEGHLPTHLFREAGVCRVVHSHVNTQVVGIGLDVKACV</sequence>
<proteinExistence type="predicted"/>
<evidence type="ECO:0000313" key="2">
    <source>
        <dbReference type="Proteomes" id="UP000718281"/>
    </source>
</evidence>
<accession>A0A934X6W8</accession>
<evidence type="ECO:0000313" key="1">
    <source>
        <dbReference type="EMBL" id="MBK6302336.1"/>
    </source>
</evidence>
<comment type="caution">
    <text evidence="1">The sequence shown here is derived from an EMBL/GenBank/DDBJ whole genome shotgun (WGS) entry which is preliminary data.</text>
</comment>